<accession>A0AAV5VYR7</accession>
<dbReference type="EMBL" id="BTSY01000004">
    <property type="protein sequence ID" value="GMT24757.1"/>
    <property type="molecule type" value="Genomic_DNA"/>
</dbReference>
<comment type="caution">
    <text evidence="2">The sequence shown here is derived from an EMBL/GenBank/DDBJ whole genome shotgun (WGS) entry which is preliminary data.</text>
</comment>
<feature type="region of interest" description="Disordered" evidence="1">
    <location>
        <begin position="1"/>
        <end position="52"/>
    </location>
</feature>
<organism evidence="2 3">
    <name type="scientific">Pristionchus fissidentatus</name>
    <dbReference type="NCBI Taxonomy" id="1538716"/>
    <lineage>
        <taxon>Eukaryota</taxon>
        <taxon>Metazoa</taxon>
        <taxon>Ecdysozoa</taxon>
        <taxon>Nematoda</taxon>
        <taxon>Chromadorea</taxon>
        <taxon>Rhabditida</taxon>
        <taxon>Rhabditina</taxon>
        <taxon>Diplogasteromorpha</taxon>
        <taxon>Diplogasteroidea</taxon>
        <taxon>Neodiplogasteridae</taxon>
        <taxon>Pristionchus</taxon>
    </lineage>
</organism>
<evidence type="ECO:0000256" key="1">
    <source>
        <dbReference type="SAM" id="MobiDB-lite"/>
    </source>
</evidence>
<evidence type="ECO:0000313" key="3">
    <source>
        <dbReference type="Proteomes" id="UP001432322"/>
    </source>
</evidence>
<keyword evidence="3" id="KW-1185">Reference proteome</keyword>
<evidence type="ECO:0000313" key="2">
    <source>
        <dbReference type="EMBL" id="GMT24757.1"/>
    </source>
</evidence>
<name>A0AAV5VYR7_9BILA</name>
<feature type="compositionally biased region" description="Basic and acidic residues" evidence="1">
    <location>
        <begin position="85"/>
        <end position="98"/>
    </location>
</feature>
<dbReference type="Proteomes" id="UP001432322">
    <property type="component" value="Unassembled WGS sequence"/>
</dbReference>
<proteinExistence type="predicted"/>
<dbReference type="AlphaFoldDB" id="A0AAV5VYR7"/>
<protein>
    <submittedName>
        <fullName evidence="2">Uncharacterized protein</fullName>
    </submittedName>
</protein>
<feature type="region of interest" description="Disordered" evidence="1">
    <location>
        <begin position="73"/>
        <end position="98"/>
    </location>
</feature>
<reference evidence="2" key="1">
    <citation type="submission" date="2023-10" db="EMBL/GenBank/DDBJ databases">
        <title>Genome assembly of Pristionchus species.</title>
        <authorList>
            <person name="Yoshida K."/>
            <person name="Sommer R.J."/>
        </authorList>
    </citation>
    <scope>NUCLEOTIDE SEQUENCE</scope>
    <source>
        <strain evidence="2">RS5133</strain>
    </source>
</reference>
<feature type="non-terminal residue" evidence="2">
    <location>
        <position position="1"/>
    </location>
</feature>
<feature type="compositionally biased region" description="Basic and acidic residues" evidence="1">
    <location>
        <begin position="19"/>
        <end position="42"/>
    </location>
</feature>
<gene>
    <name evidence="2" type="ORF">PFISCL1PPCAC_16054</name>
</gene>
<sequence length="98" mass="10753">LSPEQGSDSECETPQPLLDGERRGGEPATTKLHDENLRHEGSNPDDVVDGIGEESLQDGNILRDLSRIDLVEEGHHDESVEDDGEVLRGRRVEGRPST</sequence>
<feature type="non-terminal residue" evidence="2">
    <location>
        <position position="98"/>
    </location>
</feature>